<evidence type="ECO:0000256" key="6">
    <source>
        <dbReference type="ARBA" id="ARBA00023001"/>
    </source>
</evidence>
<keyword evidence="7" id="KW-0119">Carbohydrate metabolism</keyword>
<organism evidence="12 13">
    <name type="scientific">Agrocybe chaxingu</name>
    <dbReference type="NCBI Taxonomy" id="84603"/>
    <lineage>
        <taxon>Eukaryota</taxon>
        <taxon>Fungi</taxon>
        <taxon>Dikarya</taxon>
        <taxon>Basidiomycota</taxon>
        <taxon>Agaricomycotina</taxon>
        <taxon>Agaricomycetes</taxon>
        <taxon>Agaricomycetidae</taxon>
        <taxon>Agaricales</taxon>
        <taxon>Agaricineae</taxon>
        <taxon>Strophariaceae</taxon>
        <taxon>Agrocybe</taxon>
    </lineage>
</organism>
<comment type="pathway">
    <text evidence="2">Glycan metabolism; cellulose degradation.</text>
</comment>
<keyword evidence="8" id="KW-0326">Glycosidase</keyword>
<evidence type="ECO:0000313" key="13">
    <source>
        <dbReference type="Proteomes" id="UP001148786"/>
    </source>
</evidence>
<gene>
    <name evidence="12" type="ORF">NLJ89_g8175</name>
</gene>
<dbReference type="GO" id="GO:0030245">
    <property type="term" value="P:cellulose catabolic process"/>
    <property type="evidence" value="ECO:0007669"/>
    <property type="project" value="UniProtKB-KW"/>
</dbReference>
<protein>
    <recommendedName>
        <fullName evidence="4">beta-glucosidase</fullName>
        <ecNumber evidence="4">3.2.1.21</ecNumber>
    </recommendedName>
</protein>
<evidence type="ECO:0000256" key="7">
    <source>
        <dbReference type="ARBA" id="ARBA00023277"/>
    </source>
</evidence>
<feature type="region of interest" description="Disordered" evidence="10">
    <location>
        <begin position="348"/>
        <end position="375"/>
    </location>
</feature>
<dbReference type="AlphaFoldDB" id="A0A9W8JUX8"/>
<dbReference type="InterPro" id="IPR050288">
    <property type="entry name" value="Cellulose_deg_GH3"/>
</dbReference>
<evidence type="ECO:0000256" key="3">
    <source>
        <dbReference type="ARBA" id="ARBA00005336"/>
    </source>
</evidence>
<name>A0A9W8JUX8_9AGAR</name>
<dbReference type="InterPro" id="IPR036962">
    <property type="entry name" value="Glyco_hydro_3_N_sf"/>
</dbReference>
<evidence type="ECO:0000256" key="4">
    <source>
        <dbReference type="ARBA" id="ARBA00012744"/>
    </source>
</evidence>
<dbReference type="Pfam" id="PF00933">
    <property type="entry name" value="Glyco_hydro_3"/>
    <property type="match status" value="1"/>
</dbReference>
<dbReference type="SUPFAM" id="SSF51445">
    <property type="entry name" value="(Trans)glycosidases"/>
    <property type="match status" value="1"/>
</dbReference>
<feature type="region of interest" description="Disordered" evidence="10">
    <location>
        <begin position="20"/>
        <end position="40"/>
    </location>
</feature>
<keyword evidence="6" id="KW-0136">Cellulose degradation</keyword>
<accession>A0A9W8JUX8</accession>
<sequence>MHEPICQTTSPHPIGCSVLYDSPGTVSDGEGENAEGQDDDEDANLLTFFRTSVERGQWKYDPIFFKTTSVPSLLQTRKSVPTLSRVPTLMVANPTMAADGLDFALRILLWAFDLRTSSLLCPMMNMSRVAQGGRNWEGFGGDPFLVGEASYETILGMQEGGVIACAKHLVGNEQEHKRTTSSSDIDDRTMHETYTHPFLKSIMAGAGSIMSSYNLLNGTWACENDKIMNDFVKRELGFQGYKTVQFCKSSTLGQVASGRTTPARGFSFDVIRSPPPGQQQQASATAKSREAWEVQAEESLPEISPLPVIRNAAESERIAADSRMDRMTIWMKNVEKVVEDAKQNFASSTAAKDVPLPPLPPPLSRNGSNTRPSRLPRRVLAASQIFQSDENGNITPMMDQSMMSANTSSFLSPERRL</sequence>
<comment type="catalytic activity">
    <reaction evidence="1">
        <text>Hydrolysis of terminal, non-reducing beta-D-glucosyl residues with release of beta-D-glucose.</text>
        <dbReference type="EC" id="3.2.1.21"/>
    </reaction>
</comment>
<evidence type="ECO:0000256" key="8">
    <source>
        <dbReference type="ARBA" id="ARBA00023295"/>
    </source>
</evidence>
<proteinExistence type="inferred from homology"/>
<dbReference type="EMBL" id="JANKHO010001065">
    <property type="protein sequence ID" value="KAJ3503995.1"/>
    <property type="molecule type" value="Genomic_DNA"/>
</dbReference>
<reference evidence="12" key="1">
    <citation type="submission" date="2022-07" db="EMBL/GenBank/DDBJ databases">
        <title>Genome Sequence of Agrocybe chaxingu.</title>
        <authorList>
            <person name="Buettner E."/>
        </authorList>
    </citation>
    <scope>NUCLEOTIDE SEQUENCE</scope>
    <source>
        <strain evidence="12">MP-N11</strain>
    </source>
</reference>
<keyword evidence="9" id="KW-0624">Polysaccharide degradation</keyword>
<keyword evidence="5" id="KW-0378">Hydrolase</keyword>
<dbReference type="PANTHER" id="PTHR42715">
    <property type="entry name" value="BETA-GLUCOSIDASE"/>
    <property type="match status" value="1"/>
</dbReference>
<feature type="compositionally biased region" description="Acidic residues" evidence="10">
    <location>
        <begin position="29"/>
        <end position="40"/>
    </location>
</feature>
<dbReference type="InterPro" id="IPR017853">
    <property type="entry name" value="GH"/>
</dbReference>
<dbReference type="InterPro" id="IPR001764">
    <property type="entry name" value="Glyco_hydro_3_N"/>
</dbReference>
<dbReference type="Gene3D" id="3.20.20.300">
    <property type="entry name" value="Glycoside hydrolase, family 3, N-terminal domain"/>
    <property type="match status" value="1"/>
</dbReference>
<keyword evidence="13" id="KW-1185">Reference proteome</keyword>
<dbReference type="EC" id="3.2.1.21" evidence="4"/>
<evidence type="ECO:0000256" key="5">
    <source>
        <dbReference type="ARBA" id="ARBA00022801"/>
    </source>
</evidence>
<dbReference type="OrthoDB" id="3017484at2759"/>
<dbReference type="GO" id="GO:0008422">
    <property type="term" value="F:beta-glucosidase activity"/>
    <property type="evidence" value="ECO:0007669"/>
    <property type="project" value="UniProtKB-EC"/>
</dbReference>
<dbReference type="Proteomes" id="UP001148786">
    <property type="component" value="Unassembled WGS sequence"/>
</dbReference>
<comment type="similarity">
    <text evidence="3">Belongs to the glycosyl hydrolase 3 family.</text>
</comment>
<comment type="caution">
    <text evidence="12">The sequence shown here is derived from an EMBL/GenBank/DDBJ whole genome shotgun (WGS) entry which is preliminary data.</text>
</comment>
<dbReference type="PRINTS" id="PR00133">
    <property type="entry name" value="GLHYDRLASE3"/>
</dbReference>
<dbReference type="PANTHER" id="PTHR42715:SF2">
    <property type="entry name" value="BETA-GLUCOSIDASE F-RELATED"/>
    <property type="match status" value="1"/>
</dbReference>
<evidence type="ECO:0000256" key="10">
    <source>
        <dbReference type="SAM" id="MobiDB-lite"/>
    </source>
</evidence>
<evidence type="ECO:0000256" key="1">
    <source>
        <dbReference type="ARBA" id="ARBA00000448"/>
    </source>
</evidence>
<evidence type="ECO:0000256" key="2">
    <source>
        <dbReference type="ARBA" id="ARBA00004987"/>
    </source>
</evidence>
<feature type="domain" description="Glycoside hydrolase family 3 N-terminal" evidence="11">
    <location>
        <begin position="120"/>
        <end position="240"/>
    </location>
</feature>
<evidence type="ECO:0000259" key="11">
    <source>
        <dbReference type="Pfam" id="PF00933"/>
    </source>
</evidence>
<evidence type="ECO:0000313" key="12">
    <source>
        <dbReference type="EMBL" id="KAJ3503995.1"/>
    </source>
</evidence>
<evidence type="ECO:0000256" key="9">
    <source>
        <dbReference type="ARBA" id="ARBA00023326"/>
    </source>
</evidence>